<evidence type="ECO:0000256" key="4">
    <source>
        <dbReference type="SAM" id="MobiDB-lite"/>
    </source>
</evidence>
<dbReference type="EMBL" id="CAXLJL010000057">
    <property type="protein sequence ID" value="CAL5130075.1"/>
    <property type="molecule type" value="Genomic_DNA"/>
</dbReference>
<gene>
    <name evidence="6" type="ORF">CDAUBV1_LOCUS1514</name>
</gene>
<feature type="region of interest" description="Disordered" evidence="4">
    <location>
        <begin position="1"/>
        <end position="29"/>
    </location>
</feature>
<reference evidence="6" key="1">
    <citation type="submission" date="2024-06" db="EMBL/GenBank/DDBJ databases">
        <authorList>
            <person name="Liu X."/>
            <person name="Lenzi L."/>
            <person name="Haldenby T S."/>
            <person name="Uol C."/>
        </authorList>
    </citation>
    <scope>NUCLEOTIDE SEQUENCE</scope>
</reference>
<dbReference type="PANTHER" id="PTHR12587:SF20">
    <property type="entry name" value="LIPRIN-ALPHA, ISOFORM E"/>
    <property type="match status" value="1"/>
</dbReference>
<accession>A0AAV2T099</accession>
<feature type="domain" description="SAM" evidence="5">
    <location>
        <begin position="1506"/>
        <end position="1575"/>
    </location>
</feature>
<dbReference type="Pfam" id="PF25526">
    <property type="entry name" value="LIP-1"/>
    <property type="match status" value="2"/>
</dbReference>
<dbReference type="InterPro" id="IPR029515">
    <property type="entry name" value="Liprin"/>
</dbReference>
<feature type="coiled-coil region" evidence="3">
    <location>
        <begin position="576"/>
        <end position="638"/>
    </location>
</feature>
<dbReference type="Proteomes" id="UP001497525">
    <property type="component" value="Unassembled WGS sequence"/>
</dbReference>
<feature type="region of interest" description="Disordered" evidence="4">
    <location>
        <begin position="1029"/>
        <end position="1127"/>
    </location>
</feature>
<feature type="coiled-coil region" evidence="3">
    <location>
        <begin position="822"/>
        <end position="863"/>
    </location>
</feature>
<dbReference type="InterPro" id="IPR013761">
    <property type="entry name" value="SAM/pointed_sf"/>
</dbReference>
<feature type="compositionally biased region" description="Basic and acidic residues" evidence="4">
    <location>
        <begin position="1293"/>
        <end position="1302"/>
    </location>
</feature>
<dbReference type="Pfam" id="PF00536">
    <property type="entry name" value="SAM_1"/>
    <property type="match status" value="2"/>
</dbReference>
<dbReference type="Pfam" id="PF07647">
    <property type="entry name" value="SAM_2"/>
    <property type="match status" value="1"/>
</dbReference>
<feature type="coiled-coil region" evidence="3">
    <location>
        <begin position="35"/>
        <end position="126"/>
    </location>
</feature>
<keyword evidence="1" id="KW-0677">Repeat</keyword>
<dbReference type="SUPFAM" id="SSF47769">
    <property type="entry name" value="SAM/Pointed domain"/>
    <property type="match status" value="3"/>
</dbReference>
<feature type="region of interest" description="Disordered" evidence="4">
    <location>
        <begin position="252"/>
        <end position="271"/>
    </location>
</feature>
<dbReference type="PANTHER" id="PTHR12587">
    <property type="entry name" value="LAR INTERACTING PROTEIN LIP -RELATED PROTEIN"/>
    <property type="match status" value="1"/>
</dbReference>
<dbReference type="Gene3D" id="1.10.150.50">
    <property type="entry name" value="Transcription Factor, Ets-1"/>
    <property type="match status" value="3"/>
</dbReference>
<dbReference type="InterPro" id="IPR001660">
    <property type="entry name" value="SAM"/>
</dbReference>
<dbReference type="InterPro" id="IPR057892">
    <property type="entry name" value="LIP-1_CC2"/>
</dbReference>
<feature type="domain" description="SAM" evidence="5">
    <location>
        <begin position="1320"/>
        <end position="1386"/>
    </location>
</feature>
<feature type="domain" description="SAM" evidence="5">
    <location>
        <begin position="1426"/>
        <end position="1482"/>
    </location>
</feature>
<feature type="compositionally biased region" description="Polar residues" evidence="4">
    <location>
        <begin position="1622"/>
        <end position="1644"/>
    </location>
</feature>
<evidence type="ECO:0000313" key="7">
    <source>
        <dbReference type="Proteomes" id="UP001497525"/>
    </source>
</evidence>
<evidence type="ECO:0000256" key="3">
    <source>
        <dbReference type="SAM" id="Coils"/>
    </source>
</evidence>
<dbReference type="PROSITE" id="PS50105">
    <property type="entry name" value="SAM_DOMAIN"/>
    <property type="match status" value="3"/>
</dbReference>
<feature type="coiled-coil region" evidence="3">
    <location>
        <begin position="293"/>
        <end position="435"/>
    </location>
</feature>
<organism evidence="6 7">
    <name type="scientific">Calicophoron daubneyi</name>
    <name type="common">Rumen fluke</name>
    <name type="synonym">Paramphistomum daubneyi</name>
    <dbReference type="NCBI Taxonomy" id="300641"/>
    <lineage>
        <taxon>Eukaryota</taxon>
        <taxon>Metazoa</taxon>
        <taxon>Spiralia</taxon>
        <taxon>Lophotrochozoa</taxon>
        <taxon>Platyhelminthes</taxon>
        <taxon>Trematoda</taxon>
        <taxon>Digenea</taxon>
        <taxon>Plagiorchiida</taxon>
        <taxon>Pronocephalata</taxon>
        <taxon>Paramphistomoidea</taxon>
        <taxon>Paramphistomidae</taxon>
        <taxon>Calicophoron</taxon>
    </lineage>
</organism>
<feature type="region of interest" description="Disordered" evidence="4">
    <location>
        <begin position="435"/>
        <end position="509"/>
    </location>
</feature>
<dbReference type="Gene3D" id="6.10.140.920">
    <property type="match status" value="1"/>
</dbReference>
<comment type="caution">
    <text evidence="6">The sequence shown here is derived from an EMBL/GenBank/DDBJ whole genome shotgun (WGS) entry which is preliminary data.</text>
</comment>
<dbReference type="GO" id="GO:0050808">
    <property type="term" value="P:synapse organization"/>
    <property type="evidence" value="ECO:0007669"/>
    <property type="project" value="TreeGrafter"/>
</dbReference>
<evidence type="ECO:0000259" key="5">
    <source>
        <dbReference type="PROSITE" id="PS50105"/>
    </source>
</evidence>
<dbReference type="SMART" id="SM00454">
    <property type="entry name" value="SAM"/>
    <property type="match status" value="3"/>
</dbReference>
<evidence type="ECO:0000313" key="6">
    <source>
        <dbReference type="EMBL" id="CAL5130075.1"/>
    </source>
</evidence>
<feature type="compositionally biased region" description="Polar residues" evidence="4">
    <location>
        <begin position="1056"/>
        <end position="1074"/>
    </location>
</feature>
<feature type="coiled-coil region" evidence="3">
    <location>
        <begin position="516"/>
        <end position="550"/>
    </location>
</feature>
<feature type="compositionally biased region" description="Polar residues" evidence="4">
    <location>
        <begin position="1235"/>
        <end position="1244"/>
    </location>
</feature>
<name>A0AAV2T099_CALDB</name>
<feature type="region of interest" description="Disordered" evidence="4">
    <location>
        <begin position="1196"/>
        <end position="1302"/>
    </location>
</feature>
<sequence length="1726" mass="192586">MSKLSVGRIKQERNANEGDHDSMNSTEGTNVEEMLLSMLDERDRLMDGLREAQEQLSLTRTQLSEVERERDRLSNQLSAAVPQDIVRLTRKLTEVEEQLKERTEEVEELKSERNNTKILLEHLEGLVARHERSLRVTVVKRHSLSTSASDVNIPFAAGCAEPMPSDMDGNTATVVNYAANPEALNSCGSGLSSEVEVLKALKSLFEHHKALDEKVHGKLRNAQKKVSDLEAELQMTRKKMMEKCDMPSFESAETQTVGSPPLQTNNKQPMSASDIEATTTITASTSSNAMSAAAAATEAANRVRELQQSLEERSNELLMARRQIIELTSRSREAVDSLASTRTELERSNEQISRLQKENNDLENRRVDQENRATTFEQRYLEAQREVTAVQDATDKLRTDLAVKAAQLKQFQEKARNLATRLELAEEELIHAQHAASAKRAHNSVSQATIDEDSHGEEMGEDEKGDANAGSPFKNAASSDEREVSTSLETLSTVPDQITPRRSVDGASERRIRRVAAREDSVMVTYEDRIKELNDEITELQEELTRARERERMNDEHIKRLSATVDQLLRESSERLENHLQEKMIVLEQKQELNNEVEKIRRQLDTTVAEREAGLVEANRLRRQLSDLAAALRHTQAQLAAANASAAAANAAIMAVTKANAEQNNPPFNQRTNEEVYGPTSVTPMVPVNYEVEEQNPETTGALNAKIPGAADLWVVQPQDESPVIYDPSKTESLDLPNLYTPTGIPRPGEPYPGDYLASQALLDGMVNESCVNSAQAANMLSKSQACLTELARLIAQQTQDTLGSGPLSYPSPGQNDAQSLALMLQNQLNAINTEIKMIQQEKASTELRAEQLENRVVNAELKSPGKNISNIPPISPPKSLIQNESMIMYTGSGGHPRVEQFSRSRMDSPGRNEPASFSPDRDISRAHMKRGNPQFGVSSTETTREFMTPNRLVERPSEGTTGALPEELISYSPGPAMAQYTKRKTDQAFPSGSTQRMLPEQMQLLRQDKYRYQGFPPNATVSNGALQNMNAVHNPGRGQYDTNRSQAEHPESSLPPMSSPQLVNKLDQSVSESNPKESERKKSIFGTLGRMFKKPTSTIAEGGAPGALTYSDSSQPQGSTPWSLGSTVPLPYQQNVQYLNYVHRLQHQRGNNFHPQYPYLQPMPQAGRYFPYVVDPSLYERGLSGPQRAAFDQALARQQQQHLVTQHHHHLQEIPSRYSPRPLSHQSGGPDRMNTGTSVLSHQRSTHSHSTKEPPGSVPGTSIDSSVHPSQIIRGPPGIDHSKMMTGPDGRLSTRTEDERSKKELLEEALRSHKPFSSWDGATLVAWLERWVGMPAWYVAACRANIKSGAILASLSDQDIQRELGISNPLHRLKLRLAVQEMLAFTASLSNPISVSKSDSMRSRLHLASPLIQGELNHEWVGNVWLPSLGLAQYRPAFMECLVDARMLSHLTKRDLRTHLKMVDQFHRLSLYYGIMCLKRLDYDRAELERRRDASMNTDTDLLVWSNERLINWLKQIGLQEYAHNLVDSGVHGALVVLDPDFNVASLAMSLQIPESDIRARRTLETQLNKLLQPYRSTPLPQTSDQPQPLAMHNTAAAWLASTQTPEPGYYDNQPDVYPTNRMSMRTNPDWNNPLGSYESSYRTGLPPNETDTRPPPIPTRRQQATGSPQEKGAYKMRKNIAQPTPSSRSNSSSGKLNDVFETTKKRLSTGQTSDPVNTLFNYVL</sequence>
<feature type="compositionally biased region" description="Basic and acidic residues" evidence="4">
    <location>
        <begin position="9"/>
        <end position="22"/>
    </location>
</feature>
<dbReference type="InterPro" id="IPR037621">
    <property type="entry name" value="LIP-1_SAM_2"/>
</dbReference>
<feature type="region of interest" description="Disordered" evidence="4">
    <location>
        <begin position="1606"/>
        <end position="1677"/>
    </location>
</feature>
<evidence type="ECO:0000256" key="1">
    <source>
        <dbReference type="ARBA" id="ARBA00022737"/>
    </source>
</evidence>
<dbReference type="CDD" id="cd09565">
    <property type="entry name" value="SAM_liprin-alpha1_2_3_4_repeat2"/>
    <property type="match status" value="1"/>
</dbReference>
<feature type="compositionally biased region" description="Polar residues" evidence="4">
    <location>
        <begin position="252"/>
        <end position="270"/>
    </location>
</feature>
<protein>
    <recommendedName>
        <fullName evidence="5">SAM domain-containing protein</fullName>
    </recommendedName>
</protein>
<feature type="compositionally biased region" description="Polar residues" evidence="4">
    <location>
        <begin position="1260"/>
        <end position="1270"/>
    </location>
</feature>
<keyword evidence="2 3" id="KW-0175">Coiled coil</keyword>
<proteinExistence type="predicted"/>
<feature type="compositionally biased region" description="Polar residues" evidence="4">
    <location>
        <begin position="1111"/>
        <end position="1127"/>
    </location>
</feature>
<feature type="compositionally biased region" description="Polar residues" evidence="4">
    <location>
        <begin position="485"/>
        <end position="496"/>
    </location>
</feature>
<evidence type="ECO:0000256" key="2">
    <source>
        <dbReference type="ARBA" id="ARBA00023054"/>
    </source>
</evidence>
<dbReference type="GO" id="GO:0048786">
    <property type="term" value="C:presynaptic active zone"/>
    <property type="evidence" value="ECO:0007669"/>
    <property type="project" value="TreeGrafter"/>
</dbReference>
<feature type="region of interest" description="Disordered" evidence="4">
    <location>
        <begin position="903"/>
        <end position="946"/>
    </location>
</feature>